<dbReference type="EMBL" id="GEEE01014754">
    <property type="protein sequence ID" value="JAP48471.1"/>
    <property type="molecule type" value="Transcribed_RNA"/>
</dbReference>
<evidence type="ECO:0000313" key="1">
    <source>
        <dbReference type="EMBL" id="JAP48471.1"/>
    </source>
</evidence>
<gene>
    <name evidence="1" type="ORF">TR88072</name>
</gene>
<name>A0A0X3P926_SCHSO</name>
<proteinExistence type="predicted"/>
<dbReference type="AlphaFoldDB" id="A0A0X3P926"/>
<protein>
    <submittedName>
        <fullName evidence="1">Uncharacterized protein</fullName>
    </submittedName>
</protein>
<organism evidence="1">
    <name type="scientific">Schistocephalus solidus</name>
    <name type="common">Tapeworm</name>
    <dbReference type="NCBI Taxonomy" id="70667"/>
    <lineage>
        <taxon>Eukaryota</taxon>
        <taxon>Metazoa</taxon>
        <taxon>Spiralia</taxon>
        <taxon>Lophotrochozoa</taxon>
        <taxon>Platyhelminthes</taxon>
        <taxon>Cestoda</taxon>
        <taxon>Eucestoda</taxon>
        <taxon>Diphyllobothriidea</taxon>
        <taxon>Diphyllobothriidae</taxon>
        <taxon>Schistocephalus</taxon>
    </lineage>
</organism>
<sequence>MPDVLDSRFGFPPALHRRRPSAWRRKQDYKCWGRIYSPASPYFDTNFSATDLSSPTRAIIQLSGCLRKSFRVCEFRYGFLQFTAVLSVENHRQIHEVDVQDHPSFLVGSKDHAYSSTLFPESALCF</sequence>
<accession>A0A0X3P926</accession>
<reference evidence="1" key="1">
    <citation type="submission" date="2016-01" db="EMBL/GenBank/DDBJ databases">
        <title>Reference transcriptome for the parasite Schistocephalus solidus: insights into the molecular evolution of parasitism.</title>
        <authorList>
            <person name="Hebert F.O."/>
            <person name="Grambauer S."/>
            <person name="Barber I."/>
            <person name="Landry C.R."/>
            <person name="Aubin-Horth N."/>
        </authorList>
    </citation>
    <scope>NUCLEOTIDE SEQUENCE</scope>
</reference>